<dbReference type="PANTHER" id="PTHR48207:SF3">
    <property type="entry name" value="SUCCINATE--HYDROXYMETHYLGLUTARATE COA-TRANSFERASE"/>
    <property type="match status" value="1"/>
</dbReference>
<dbReference type="EMBL" id="FOEP01000003">
    <property type="protein sequence ID" value="SEP93180.1"/>
    <property type="molecule type" value="Genomic_DNA"/>
</dbReference>
<dbReference type="Gene3D" id="3.30.1540.10">
    <property type="entry name" value="formyl-coa transferase, domain 3"/>
    <property type="match status" value="1"/>
</dbReference>
<keyword evidence="1 2" id="KW-0808">Transferase</keyword>
<name>A0A1H9BW66_9RHOB</name>
<dbReference type="InterPro" id="IPR050483">
    <property type="entry name" value="CoA-transferase_III_domain"/>
</dbReference>
<dbReference type="AlphaFoldDB" id="A0A1H9BW66"/>
<evidence type="ECO:0000313" key="3">
    <source>
        <dbReference type="Proteomes" id="UP000198634"/>
    </source>
</evidence>
<protein>
    <submittedName>
        <fullName evidence="2">Crotonobetainyl-CoA:carnitine CoA-transferase CaiB</fullName>
    </submittedName>
</protein>
<dbReference type="Proteomes" id="UP000198634">
    <property type="component" value="Unassembled WGS sequence"/>
</dbReference>
<organism evidence="2 3">
    <name type="scientific">Thalassovita taeanensis</name>
    <dbReference type="NCBI Taxonomy" id="657014"/>
    <lineage>
        <taxon>Bacteria</taxon>
        <taxon>Pseudomonadati</taxon>
        <taxon>Pseudomonadota</taxon>
        <taxon>Alphaproteobacteria</taxon>
        <taxon>Rhodobacterales</taxon>
        <taxon>Roseobacteraceae</taxon>
        <taxon>Thalassovita</taxon>
    </lineage>
</organism>
<dbReference type="Pfam" id="PF02515">
    <property type="entry name" value="CoA_transf_3"/>
    <property type="match status" value="1"/>
</dbReference>
<dbReference type="OrthoDB" id="7208981at2"/>
<evidence type="ECO:0000256" key="1">
    <source>
        <dbReference type="ARBA" id="ARBA00022679"/>
    </source>
</evidence>
<dbReference type="PANTHER" id="PTHR48207">
    <property type="entry name" value="SUCCINATE--HYDROXYMETHYLGLUTARATE COA-TRANSFERASE"/>
    <property type="match status" value="1"/>
</dbReference>
<dbReference type="GO" id="GO:0008410">
    <property type="term" value="F:CoA-transferase activity"/>
    <property type="evidence" value="ECO:0007669"/>
    <property type="project" value="TreeGrafter"/>
</dbReference>
<gene>
    <name evidence="2" type="ORF">SAMN04488092_10324</name>
</gene>
<dbReference type="SUPFAM" id="SSF89796">
    <property type="entry name" value="CoA-transferase family III (CaiB/BaiF)"/>
    <property type="match status" value="1"/>
</dbReference>
<keyword evidence="3" id="KW-1185">Reference proteome</keyword>
<evidence type="ECO:0000313" key="2">
    <source>
        <dbReference type="EMBL" id="SEP93180.1"/>
    </source>
</evidence>
<dbReference type="STRING" id="657014.SAMN04488092_10324"/>
<reference evidence="2 3" key="1">
    <citation type="submission" date="2016-10" db="EMBL/GenBank/DDBJ databases">
        <authorList>
            <person name="de Groot N.N."/>
        </authorList>
    </citation>
    <scope>NUCLEOTIDE SEQUENCE [LARGE SCALE GENOMIC DNA]</scope>
    <source>
        <strain evidence="2 3">DSM 22007</strain>
    </source>
</reference>
<accession>A0A1H9BW66</accession>
<dbReference type="InterPro" id="IPR044855">
    <property type="entry name" value="CoA-Trfase_III_dom3_sf"/>
</dbReference>
<dbReference type="InterPro" id="IPR023606">
    <property type="entry name" value="CoA-Trfase_III_dom_1_sf"/>
</dbReference>
<dbReference type="RefSeq" id="WP_090268756.1">
    <property type="nucleotide sequence ID" value="NZ_FOEP01000003.1"/>
</dbReference>
<proteinExistence type="predicted"/>
<dbReference type="Gene3D" id="3.40.50.10540">
    <property type="entry name" value="Crotonobetainyl-coa:carnitine coa-transferase, domain 1"/>
    <property type="match status" value="1"/>
</dbReference>
<dbReference type="InterPro" id="IPR003673">
    <property type="entry name" value="CoA-Trfase_fam_III"/>
</dbReference>
<sequence>MTMPKPLDGVRVLDFSKVLAGPLCTQYMADMGADIIKVEPLGLGDETRAWPPFEADMGTVFLSANRGKRSLSVDMKSIEGQALIRRILPTCDVVIESFGTGVSERLGIDYNSLRAIHPDVIYCSISGFGRRGPMKNAPGYDVILQAFSGVMSLTGEEGGSPIRSPISPIDQTTGIHALTGILAALYARKSGQGGQIVEVSLFETAMGLLAYNLQSFWQRGVQPDKCGSSHESLCPYQTFEASDGIVMIGVANDNLWRKFCAIADLDGIRDDPRFATNPNRVANRAETLRLVQDAIAKQPVSYWDTELAKVKVPCAPLNTLAQMLDHPHTAATGMVMPYDHPAAGPLNAVAQPVQFGGNPRSVVRHPPQLGEHTAEILQEAGLTETEIASLQASGIVKIRP</sequence>